<evidence type="ECO:0000313" key="1">
    <source>
        <dbReference type="EMBL" id="CAB4554118.1"/>
    </source>
</evidence>
<sequence length="58" mass="5964">MTLDGAKNDSLGSIPRIFLVCAISSAPSAEPCDFAVPEALGAGQAITVCKRIKTGEEL</sequence>
<reference evidence="1" key="1">
    <citation type="submission" date="2020-05" db="EMBL/GenBank/DDBJ databases">
        <authorList>
            <person name="Chiriac C."/>
            <person name="Salcher M."/>
            <person name="Ghai R."/>
            <person name="Kavagutti S V."/>
        </authorList>
    </citation>
    <scope>NUCLEOTIDE SEQUENCE</scope>
</reference>
<dbReference type="AlphaFoldDB" id="A0A6J6CWN4"/>
<proteinExistence type="predicted"/>
<name>A0A6J6CWN4_9ZZZZ</name>
<protein>
    <submittedName>
        <fullName evidence="1">Unannotated protein</fullName>
    </submittedName>
</protein>
<organism evidence="1">
    <name type="scientific">freshwater metagenome</name>
    <dbReference type="NCBI Taxonomy" id="449393"/>
    <lineage>
        <taxon>unclassified sequences</taxon>
        <taxon>metagenomes</taxon>
        <taxon>ecological metagenomes</taxon>
    </lineage>
</organism>
<gene>
    <name evidence="1" type="ORF">UFOPK1508_00622</name>
</gene>
<accession>A0A6J6CWN4</accession>
<dbReference type="EMBL" id="CAEZSW010000071">
    <property type="protein sequence ID" value="CAB4554118.1"/>
    <property type="molecule type" value="Genomic_DNA"/>
</dbReference>